<feature type="region of interest" description="Disordered" evidence="1">
    <location>
        <begin position="14"/>
        <end position="75"/>
    </location>
</feature>
<name>L1IBZ0_GUITC</name>
<proteinExistence type="predicted"/>
<dbReference type="EnsemblProtists" id="EKX33439">
    <property type="protein sequence ID" value="EKX33439"/>
    <property type="gene ID" value="GUITHDRAFT_147929"/>
</dbReference>
<dbReference type="RefSeq" id="XP_005820419.1">
    <property type="nucleotide sequence ID" value="XM_005820362.1"/>
</dbReference>
<sequence>MLLLLLLFASSRSLPLPPSSSSSSSSPPLPLSHRRPSRCSSSSTVPHASAPPLQQTADGPVGVSRDQASRSGTVNWEERAARLQEEVDKLRNENRKLAAAHDVKLGRQSTMEQFLGPKRPSEYVAGEMASRWKQFEDQTKGTPFEKETGKRKLSFFNNISEHMDVEDEFKDDEQRSSSSCEDMLDKDTLVNVMKDVSHQASLSAVQMAPTASHFLTMPANNRFGSDEKVPGDFQSFQEAVLKAHRRRNVSEAHSIIVHASKLHDWSGVLAFRTPLSVQGVRSPVMSGAWDLLATSGGLLEGMFLVNEHDSCVTVSGGAWNIFNCSIQSSGQPAIQDPDQLSHQKINTALYCVCDARVQVEWSSLGGLGKAREASWGLFCCAESKAELKLCRFPSCLRLDLFENMVKTAVDGGGKLSIANSSFESNEFALEAGFLAPKSASISLQGVVIKGNKWRNSDRPLSESFVTVNPARKRAL</sequence>
<evidence type="ECO:0000313" key="2">
    <source>
        <dbReference type="EMBL" id="EKX33439.1"/>
    </source>
</evidence>
<keyword evidence="4" id="KW-1185">Reference proteome</keyword>
<reference evidence="2 4" key="1">
    <citation type="journal article" date="2012" name="Nature">
        <title>Algal genomes reveal evolutionary mosaicism and the fate of nucleomorphs.</title>
        <authorList>
            <consortium name="DOE Joint Genome Institute"/>
            <person name="Curtis B.A."/>
            <person name="Tanifuji G."/>
            <person name="Burki F."/>
            <person name="Gruber A."/>
            <person name="Irimia M."/>
            <person name="Maruyama S."/>
            <person name="Arias M.C."/>
            <person name="Ball S.G."/>
            <person name="Gile G.H."/>
            <person name="Hirakawa Y."/>
            <person name="Hopkins J.F."/>
            <person name="Kuo A."/>
            <person name="Rensing S.A."/>
            <person name="Schmutz J."/>
            <person name="Symeonidi A."/>
            <person name="Elias M."/>
            <person name="Eveleigh R.J."/>
            <person name="Herman E.K."/>
            <person name="Klute M.J."/>
            <person name="Nakayama T."/>
            <person name="Obornik M."/>
            <person name="Reyes-Prieto A."/>
            <person name="Armbrust E.V."/>
            <person name="Aves S.J."/>
            <person name="Beiko R.G."/>
            <person name="Coutinho P."/>
            <person name="Dacks J.B."/>
            <person name="Durnford D.G."/>
            <person name="Fast N.M."/>
            <person name="Green B.R."/>
            <person name="Grisdale C.J."/>
            <person name="Hempel F."/>
            <person name="Henrissat B."/>
            <person name="Hoppner M.P."/>
            <person name="Ishida K."/>
            <person name="Kim E."/>
            <person name="Koreny L."/>
            <person name="Kroth P.G."/>
            <person name="Liu Y."/>
            <person name="Malik S.B."/>
            <person name="Maier U.G."/>
            <person name="McRose D."/>
            <person name="Mock T."/>
            <person name="Neilson J.A."/>
            <person name="Onodera N.T."/>
            <person name="Poole A.M."/>
            <person name="Pritham E.J."/>
            <person name="Richards T.A."/>
            <person name="Rocap G."/>
            <person name="Roy S.W."/>
            <person name="Sarai C."/>
            <person name="Schaack S."/>
            <person name="Shirato S."/>
            <person name="Slamovits C.H."/>
            <person name="Spencer D.F."/>
            <person name="Suzuki S."/>
            <person name="Worden A.Z."/>
            <person name="Zauner S."/>
            <person name="Barry K."/>
            <person name="Bell C."/>
            <person name="Bharti A.K."/>
            <person name="Crow J.A."/>
            <person name="Grimwood J."/>
            <person name="Kramer R."/>
            <person name="Lindquist E."/>
            <person name="Lucas S."/>
            <person name="Salamov A."/>
            <person name="McFadden G.I."/>
            <person name="Lane C.E."/>
            <person name="Keeling P.J."/>
            <person name="Gray M.W."/>
            <person name="Grigoriev I.V."/>
            <person name="Archibald J.M."/>
        </authorList>
    </citation>
    <scope>NUCLEOTIDE SEQUENCE</scope>
    <source>
        <strain evidence="2 4">CCMP2712</strain>
    </source>
</reference>
<dbReference type="HOGENOM" id="CLU_575487_0_0_1"/>
<dbReference type="AlphaFoldDB" id="L1IBZ0"/>
<evidence type="ECO:0000313" key="3">
    <source>
        <dbReference type="EnsemblProtists" id="EKX33439"/>
    </source>
</evidence>
<dbReference type="PaxDb" id="55529-EKX33439"/>
<protein>
    <submittedName>
        <fullName evidence="2 3">Uncharacterized protein</fullName>
    </submittedName>
</protein>
<reference evidence="4" key="2">
    <citation type="submission" date="2012-11" db="EMBL/GenBank/DDBJ databases">
        <authorList>
            <person name="Kuo A."/>
            <person name="Curtis B.A."/>
            <person name="Tanifuji G."/>
            <person name="Burki F."/>
            <person name="Gruber A."/>
            <person name="Irimia M."/>
            <person name="Maruyama S."/>
            <person name="Arias M.C."/>
            <person name="Ball S.G."/>
            <person name="Gile G.H."/>
            <person name="Hirakawa Y."/>
            <person name="Hopkins J.F."/>
            <person name="Rensing S.A."/>
            <person name="Schmutz J."/>
            <person name="Symeonidi A."/>
            <person name="Elias M."/>
            <person name="Eveleigh R.J."/>
            <person name="Herman E.K."/>
            <person name="Klute M.J."/>
            <person name="Nakayama T."/>
            <person name="Obornik M."/>
            <person name="Reyes-Prieto A."/>
            <person name="Armbrust E.V."/>
            <person name="Aves S.J."/>
            <person name="Beiko R.G."/>
            <person name="Coutinho P."/>
            <person name="Dacks J.B."/>
            <person name="Durnford D.G."/>
            <person name="Fast N.M."/>
            <person name="Green B.R."/>
            <person name="Grisdale C."/>
            <person name="Hempe F."/>
            <person name="Henrissat B."/>
            <person name="Hoppner M.P."/>
            <person name="Ishida K.-I."/>
            <person name="Kim E."/>
            <person name="Koreny L."/>
            <person name="Kroth P.G."/>
            <person name="Liu Y."/>
            <person name="Malik S.-B."/>
            <person name="Maier U.G."/>
            <person name="McRose D."/>
            <person name="Mock T."/>
            <person name="Neilson J.A."/>
            <person name="Onodera N.T."/>
            <person name="Poole A.M."/>
            <person name="Pritham E.J."/>
            <person name="Richards T.A."/>
            <person name="Rocap G."/>
            <person name="Roy S.W."/>
            <person name="Sarai C."/>
            <person name="Schaack S."/>
            <person name="Shirato S."/>
            <person name="Slamovits C.H."/>
            <person name="Spencer D.F."/>
            <person name="Suzuki S."/>
            <person name="Worden A.Z."/>
            <person name="Zauner S."/>
            <person name="Barry K."/>
            <person name="Bell C."/>
            <person name="Bharti A.K."/>
            <person name="Crow J.A."/>
            <person name="Grimwood J."/>
            <person name="Kramer R."/>
            <person name="Lindquist E."/>
            <person name="Lucas S."/>
            <person name="Salamov A."/>
            <person name="McFadden G.I."/>
            <person name="Lane C.E."/>
            <person name="Keeling P.J."/>
            <person name="Gray M.W."/>
            <person name="Grigoriev I.V."/>
            <person name="Archibald J.M."/>
        </authorList>
    </citation>
    <scope>NUCLEOTIDE SEQUENCE</scope>
    <source>
        <strain evidence="4">CCMP2712</strain>
    </source>
</reference>
<evidence type="ECO:0000313" key="4">
    <source>
        <dbReference type="Proteomes" id="UP000011087"/>
    </source>
</evidence>
<dbReference type="Proteomes" id="UP000011087">
    <property type="component" value="Unassembled WGS sequence"/>
</dbReference>
<feature type="compositionally biased region" description="Low complexity" evidence="1">
    <location>
        <begin position="14"/>
        <end position="26"/>
    </location>
</feature>
<dbReference type="KEGG" id="gtt:GUITHDRAFT_147929"/>
<gene>
    <name evidence="2" type="ORF">GUITHDRAFT_147929</name>
</gene>
<dbReference type="GeneID" id="17290157"/>
<reference evidence="3" key="3">
    <citation type="submission" date="2015-06" db="UniProtKB">
        <authorList>
            <consortium name="EnsemblProtists"/>
        </authorList>
    </citation>
    <scope>IDENTIFICATION</scope>
</reference>
<organism evidence="2">
    <name type="scientific">Guillardia theta (strain CCMP2712)</name>
    <name type="common">Cryptophyte</name>
    <dbReference type="NCBI Taxonomy" id="905079"/>
    <lineage>
        <taxon>Eukaryota</taxon>
        <taxon>Cryptophyceae</taxon>
        <taxon>Pyrenomonadales</taxon>
        <taxon>Geminigeraceae</taxon>
        <taxon>Guillardia</taxon>
    </lineage>
</organism>
<evidence type="ECO:0000256" key="1">
    <source>
        <dbReference type="SAM" id="MobiDB-lite"/>
    </source>
</evidence>
<accession>L1IBZ0</accession>
<dbReference type="EMBL" id="JH993142">
    <property type="protein sequence ID" value="EKX33439.1"/>
    <property type="molecule type" value="Genomic_DNA"/>
</dbReference>